<reference evidence="2" key="1">
    <citation type="journal article" date="2021" name="Nat. Commun.">
        <title>Genetic determinants of endophytism in the Arabidopsis root mycobiome.</title>
        <authorList>
            <person name="Mesny F."/>
            <person name="Miyauchi S."/>
            <person name="Thiergart T."/>
            <person name="Pickel B."/>
            <person name="Atanasova L."/>
            <person name="Karlsson M."/>
            <person name="Huettel B."/>
            <person name="Barry K.W."/>
            <person name="Haridas S."/>
            <person name="Chen C."/>
            <person name="Bauer D."/>
            <person name="Andreopoulos W."/>
            <person name="Pangilinan J."/>
            <person name="LaButti K."/>
            <person name="Riley R."/>
            <person name="Lipzen A."/>
            <person name="Clum A."/>
            <person name="Drula E."/>
            <person name="Henrissat B."/>
            <person name="Kohler A."/>
            <person name="Grigoriev I.V."/>
            <person name="Martin F.M."/>
            <person name="Hacquard S."/>
        </authorList>
    </citation>
    <scope>NUCLEOTIDE SEQUENCE</scope>
    <source>
        <strain evidence="2">MPI-CAGE-CH-0230</strain>
    </source>
</reference>
<organism evidence="2 3">
    <name type="scientific">Microdochium trichocladiopsis</name>
    <dbReference type="NCBI Taxonomy" id="1682393"/>
    <lineage>
        <taxon>Eukaryota</taxon>
        <taxon>Fungi</taxon>
        <taxon>Dikarya</taxon>
        <taxon>Ascomycota</taxon>
        <taxon>Pezizomycotina</taxon>
        <taxon>Sordariomycetes</taxon>
        <taxon>Xylariomycetidae</taxon>
        <taxon>Xylariales</taxon>
        <taxon>Microdochiaceae</taxon>
        <taxon>Microdochium</taxon>
    </lineage>
</organism>
<feature type="region of interest" description="Disordered" evidence="1">
    <location>
        <begin position="1"/>
        <end position="73"/>
    </location>
</feature>
<dbReference type="RefSeq" id="XP_046007248.1">
    <property type="nucleotide sequence ID" value="XM_046151537.1"/>
</dbReference>
<evidence type="ECO:0000313" key="3">
    <source>
        <dbReference type="Proteomes" id="UP000756346"/>
    </source>
</evidence>
<keyword evidence="3" id="KW-1185">Reference proteome</keyword>
<dbReference type="EMBL" id="JAGTJQ010000010">
    <property type="protein sequence ID" value="KAH7021047.1"/>
    <property type="molecule type" value="Genomic_DNA"/>
</dbReference>
<protein>
    <submittedName>
        <fullName evidence="2">Uncharacterized protein</fullName>
    </submittedName>
</protein>
<evidence type="ECO:0000256" key="1">
    <source>
        <dbReference type="SAM" id="MobiDB-lite"/>
    </source>
</evidence>
<dbReference type="Proteomes" id="UP000756346">
    <property type="component" value="Unassembled WGS sequence"/>
</dbReference>
<comment type="caution">
    <text evidence="2">The sequence shown here is derived from an EMBL/GenBank/DDBJ whole genome shotgun (WGS) entry which is preliminary data.</text>
</comment>
<feature type="compositionally biased region" description="Polar residues" evidence="1">
    <location>
        <begin position="31"/>
        <end position="47"/>
    </location>
</feature>
<accession>A0A9P8XX83</accession>
<evidence type="ECO:0000313" key="2">
    <source>
        <dbReference type="EMBL" id="KAH7021047.1"/>
    </source>
</evidence>
<dbReference type="AlphaFoldDB" id="A0A9P8XX83"/>
<sequence>MHACCRTRASRATGGTLATTHEQLEQDTRIVSRTKTAETPASDSQEPATLRSAVADSKRQQPGRVRARRSGCGRGVWPVPRAGLWAHRKRRCASQRPDTMRCAVTWSVG</sequence>
<name>A0A9P8XX83_9PEZI</name>
<dbReference type="GeneID" id="70181083"/>
<gene>
    <name evidence="2" type="ORF">B0I36DRAFT_28312</name>
</gene>
<proteinExistence type="predicted"/>